<evidence type="ECO:0008006" key="4">
    <source>
        <dbReference type="Google" id="ProtNLM"/>
    </source>
</evidence>
<keyword evidence="3" id="KW-1185">Reference proteome</keyword>
<reference evidence="2 3" key="1">
    <citation type="submission" date="2021-06" db="EMBL/GenBank/DDBJ databases">
        <authorList>
            <person name="Palmer J.M."/>
        </authorList>
    </citation>
    <scope>NUCLEOTIDE SEQUENCE [LARGE SCALE GENOMIC DNA]</scope>
    <source>
        <strain evidence="2 3">GA_2019</strain>
        <tissue evidence="2">Muscle</tissue>
    </source>
</reference>
<accession>A0ABV0P961</accession>
<protein>
    <recommendedName>
        <fullName evidence="4">MHC class II antigen</fullName>
    </recommendedName>
</protein>
<feature type="non-terminal residue" evidence="2">
    <location>
        <position position="1"/>
    </location>
</feature>
<evidence type="ECO:0000313" key="3">
    <source>
        <dbReference type="Proteomes" id="UP001476798"/>
    </source>
</evidence>
<name>A0ABV0P961_9TELE</name>
<dbReference type="EMBL" id="JAHRIO010064978">
    <property type="protein sequence ID" value="MEQ2179976.1"/>
    <property type="molecule type" value="Genomic_DNA"/>
</dbReference>
<dbReference type="Proteomes" id="UP001476798">
    <property type="component" value="Unassembled WGS sequence"/>
</dbReference>
<evidence type="ECO:0000256" key="1">
    <source>
        <dbReference type="SAM" id="MobiDB-lite"/>
    </source>
</evidence>
<comment type="caution">
    <text evidence="2">The sequence shown here is derived from an EMBL/GenBank/DDBJ whole genome shotgun (WGS) entry which is preliminary data.</text>
</comment>
<gene>
    <name evidence="2" type="ORF">GOODEAATRI_030838</name>
</gene>
<evidence type="ECO:0000313" key="2">
    <source>
        <dbReference type="EMBL" id="MEQ2179976.1"/>
    </source>
</evidence>
<proteinExistence type="predicted"/>
<feature type="region of interest" description="Disordered" evidence="1">
    <location>
        <begin position="43"/>
        <end position="77"/>
    </location>
</feature>
<organism evidence="2 3">
    <name type="scientific">Goodea atripinnis</name>
    <dbReference type="NCBI Taxonomy" id="208336"/>
    <lineage>
        <taxon>Eukaryota</taxon>
        <taxon>Metazoa</taxon>
        <taxon>Chordata</taxon>
        <taxon>Craniata</taxon>
        <taxon>Vertebrata</taxon>
        <taxon>Euteleostomi</taxon>
        <taxon>Actinopterygii</taxon>
        <taxon>Neopterygii</taxon>
        <taxon>Teleostei</taxon>
        <taxon>Neoteleostei</taxon>
        <taxon>Acanthomorphata</taxon>
        <taxon>Ovalentaria</taxon>
        <taxon>Atherinomorphae</taxon>
        <taxon>Cyprinodontiformes</taxon>
        <taxon>Goodeidae</taxon>
        <taxon>Goodea</taxon>
    </lineage>
</organism>
<feature type="compositionally biased region" description="Basic and acidic residues" evidence="1">
    <location>
        <begin position="48"/>
        <end position="62"/>
    </location>
</feature>
<sequence length="77" mass="8929">GRYYIRHYEVTRVFLLNNSLCLQPPRWRVAVCFGEVCRPHGYRPHAGSPEEERKEIIDRSVEGEASQRPLPLPGLIL</sequence>